<feature type="compositionally biased region" description="Gly residues" evidence="3">
    <location>
        <begin position="913"/>
        <end position="925"/>
    </location>
</feature>
<gene>
    <name evidence="5" type="ORF">PCOR1329_LOCUS55853</name>
</gene>
<evidence type="ECO:0000256" key="1">
    <source>
        <dbReference type="PROSITE-ProRule" id="PRU00047"/>
    </source>
</evidence>
<feature type="compositionally biased region" description="Low complexity" evidence="3">
    <location>
        <begin position="565"/>
        <end position="582"/>
    </location>
</feature>
<feature type="region of interest" description="Disordered" evidence="3">
    <location>
        <begin position="99"/>
        <end position="135"/>
    </location>
</feature>
<comment type="caution">
    <text evidence="5">The sequence shown here is derived from an EMBL/GenBank/DDBJ whole genome shotgun (WGS) entry which is preliminary data.</text>
</comment>
<feature type="coiled-coil region" evidence="2">
    <location>
        <begin position="322"/>
        <end position="414"/>
    </location>
</feature>
<keyword evidence="1" id="KW-0479">Metal-binding</keyword>
<dbReference type="PROSITE" id="PS50158">
    <property type="entry name" value="ZF_CCHC"/>
    <property type="match status" value="1"/>
</dbReference>
<dbReference type="InterPro" id="IPR013103">
    <property type="entry name" value="RVT_2"/>
</dbReference>
<protein>
    <recommendedName>
        <fullName evidence="4">CCHC-type domain-containing protein</fullName>
    </recommendedName>
</protein>
<keyword evidence="1" id="KW-0863">Zinc-finger</keyword>
<feature type="region of interest" description="Disordered" evidence="3">
    <location>
        <begin position="225"/>
        <end position="259"/>
    </location>
</feature>
<evidence type="ECO:0000313" key="5">
    <source>
        <dbReference type="EMBL" id="CAK0869525.1"/>
    </source>
</evidence>
<feature type="domain" description="CCHC-type" evidence="4">
    <location>
        <begin position="953"/>
        <end position="968"/>
    </location>
</feature>
<reference evidence="5" key="1">
    <citation type="submission" date="2023-10" db="EMBL/GenBank/DDBJ databases">
        <authorList>
            <person name="Chen Y."/>
            <person name="Shah S."/>
            <person name="Dougan E. K."/>
            <person name="Thang M."/>
            <person name="Chan C."/>
        </authorList>
    </citation>
    <scope>NUCLEOTIDE SEQUENCE [LARGE SCALE GENOMIC DNA]</scope>
</reference>
<dbReference type="EMBL" id="CAUYUJ010016858">
    <property type="protein sequence ID" value="CAK0869525.1"/>
    <property type="molecule type" value="Genomic_DNA"/>
</dbReference>
<feature type="non-terminal residue" evidence="5">
    <location>
        <position position="2397"/>
    </location>
</feature>
<evidence type="ECO:0000256" key="3">
    <source>
        <dbReference type="SAM" id="MobiDB-lite"/>
    </source>
</evidence>
<feature type="region of interest" description="Disordered" evidence="3">
    <location>
        <begin position="565"/>
        <end position="591"/>
    </location>
</feature>
<dbReference type="Pfam" id="PF07727">
    <property type="entry name" value="RVT_2"/>
    <property type="match status" value="1"/>
</dbReference>
<dbReference type="InterPro" id="IPR001878">
    <property type="entry name" value="Znf_CCHC"/>
</dbReference>
<keyword evidence="2" id="KW-0175">Coiled coil</keyword>
<feature type="region of interest" description="Disordered" evidence="3">
    <location>
        <begin position="523"/>
        <end position="550"/>
    </location>
</feature>
<feature type="region of interest" description="Disordered" evidence="3">
    <location>
        <begin position="906"/>
        <end position="931"/>
    </location>
</feature>
<proteinExistence type="predicted"/>
<dbReference type="PANTHER" id="PTHR11439">
    <property type="entry name" value="GAG-POL-RELATED RETROTRANSPOSON"/>
    <property type="match status" value="1"/>
</dbReference>
<keyword evidence="1" id="KW-0862">Zinc</keyword>
<evidence type="ECO:0000259" key="4">
    <source>
        <dbReference type="PROSITE" id="PS50158"/>
    </source>
</evidence>
<feature type="compositionally biased region" description="Polar residues" evidence="3">
    <location>
        <begin position="125"/>
        <end position="135"/>
    </location>
</feature>
<feature type="region of interest" description="Disordered" evidence="3">
    <location>
        <begin position="1661"/>
        <end position="1692"/>
    </location>
</feature>
<dbReference type="Proteomes" id="UP001189429">
    <property type="component" value="Unassembled WGS sequence"/>
</dbReference>
<feature type="compositionally biased region" description="Low complexity" evidence="3">
    <location>
        <begin position="250"/>
        <end position="259"/>
    </location>
</feature>
<evidence type="ECO:0000256" key="2">
    <source>
        <dbReference type="SAM" id="Coils"/>
    </source>
</evidence>
<feature type="region of interest" description="Disordered" evidence="3">
    <location>
        <begin position="2219"/>
        <end position="2243"/>
    </location>
</feature>
<organism evidence="5 6">
    <name type="scientific">Prorocentrum cordatum</name>
    <dbReference type="NCBI Taxonomy" id="2364126"/>
    <lineage>
        <taxon>Eukaryota</taxon>
        <taxon>Sar</taxon>
        <taxon>Alveolata</taxon>
        <taxon>Dinophyceae</taxon>
        <taxon>Prorocentrales</taxon>
        <taxon>Prorocentraceae</taxon>
        <taxon>Prorocentrum</taxon>
    </lineage>
</organism>
<sequence>MMTVLSCLANIGEQLDGVSQRFREDNPQKVVGGATVGTIGDIVAWASETLSSALRSMRVKAAKEKKPSGWSKLRAVNKMSMSMLMSKQVRIGVDGSAAERPAVAGSPSEVRIGVDGSAAEPEGSGNPSPALSRAASGTNLGVARSSNASVSAAGDAAAAITASRQGSRQPSRSSLAVSAAGMAALASAGPSVSSPLEPVAAPAEAAARAGPAALQGRDSLLVVAAPAPAAPMTPERMTPASGTRRESSESDQSAEAAAALRARTVPAGTPRSNGWAHFVTPIGLAEGDDGEDDSLVWKSAPDLLEAPAEEDVPVAAPRLESSVQTTMTMQDIENNIKNAEKKAEPAGNGGISEEEFNRRLEEMRKRIEAEMRSASLKMEAERDDAALKELEKKLREAEVDKKKFQRRIEELEKLLNQTPEGREFLAKFGHELKVLKQRDVYARLYTDAVARMQRMQDDRQSTFDTLTSSVSQVVTSFKNWGGEVPTVQHDLHGRPALTVVQERRTSIIQQERRTSIVQLGGSPSAMVRRPSWTGHGGTTADRPTSGGGVSVSHIAADLDLSPVVGRRAASRGPSSRPASTRTGRFFQGAGTVEDMPDLAPVALGIGGGDPPMVRGTRAALAATGTTLELGRGGAVEAQAAMQQMAETVRQLQARQQQLESELQQARTEAAAGRGAAASGDAGGQAPRAQASASVGVDTRLLGKPSDFSGEKTAWRDWSAVFRGYAGAAVPRLASLMKSDADSTDPVPNVTLTDQTDAQASAQLYWMLLMLCKGAALNIVLLAGDNEGLEAWRKLVDEHEPKMRTRFAGQLMNVLSFSLQGDIPERITAWEREIAVYERDSKKTLDDEVKIGTFLLRLPESPLKTHLLMRVDQLTRWIDFRAEVVAISRSIAIAQAQPVPMDIGAVAKGDGRGRPGGGARGTGRGGQHQQQHACPRCGAKSHTKADCPHKDRACYNCGQPGRLAAQCPRPKVHSVEDGGNAEAAEVAAAAGYFDIGAVGVDTEGGLKSTGGTRVAPLPGPSASDAGSPALNAVGGPRVEPGEWLDIEVDSGAEVSCLPVGVGAGSYPLHPTRLSQSGGYYVAAGGGRLYDQGARILGLEADDAHGQAVNLVVRFRVMDIAKASLATDDLSRCQWETVFPADGGGAYILRRASGTRINLVRKRRAWYLRVRLKPHEDLPFTSAQELSEVASMEDRGIYPLDADVGTEAEEGAPVKKMVVPTRPTAAEREEHIAGGHAVFRTWCRECCVGRGRMHHHTSGGPEVSIPVGGCDCGYLNDRGDDAQGQPNAPLLRSRCTGDRWLGAAVVPAKGADEYAVKELKSDVVGSGFDEVILRSDGEASIVALKTSVAAALKLEGARVKLEESAGYDSQGNGLAEAAVREVKDAVRTNLACLTVRYGQSFDGQHPIIPWLVKYSVAMINRVRRGADGKTAFELRKGRGFARVLPAFGEKVLFMIPGVTKAPARVEPRWEDGVFLGLSDRSDELYVGTSRGMHKVRAARRREATERYDVAFLNTVTARPWDGPRSLRAPTRVILPDLPAPAVDAEEAPTATRRVYLLKEDFVKHGVTQGCPGCRAIAENKRAQMHSEECRMRLETELAKTEAGRQRLMKAFCGYGGYSGSGGGFILRRGRHGNDYSGYGGYSGSGGGLGRGGHESDCSGCGGYSGSAAPPAQDPTLADRDGSEMDTSPPSRKRQIEIQARGAEGDMDTAMVAASGLHADAVALVEAYSLARPQRKAGAFGLHAGVAMDLRLGWDLGRDDEQQEAQGRLDLEKPYLLVLGPMWLDPSQLHELSAHLRRLQELLETGRKHLEFACALARQQVARGGRVLFELPWEAASWSEECIVEMLATSGVQRVRCDQCLFGQVSVDGSGQVGPARRATGFITNDPFIARAVARRCHGGREHVQSLGARAKTCEKYPPLLVAEILRALRSSMRAAGGGAAERMLGNDRDGGREMRYMEELKVLELSDHETCIQETGSPPIPTDWVDIDKGDPSRPNYRSRLVAQETRRRTTIDVDDWAATFAATPPYDVFRLQLSLLMTYPRPENPNDEEVLMLLDISRAHLHSPLNRVVFVRIDGRVYRLLKAMYGLRDAGASFDRKTESTMNVMGVTLGKFSVCLGYRRSGDSVVRSVRWGDDFSLSGKRLHCAEFRDELGKHLLVKHTATLGPNPEHGDVGEATYLNRIARWFPLGSEGGERIELEADPRHAEILVQQLGLDEERAKAVTTPGVKPTGDDDDDDGRELDPEARSNYRSWAMRASYLAQDRCELQFACKELARRMQAPHQKDMQALKRLGRFLKGAPGCLVVHRRQADQTVVDVLSDSDWAGCRKTRRSTSSSYTILGQHLITTSSTTQNVVATSSGEAEFYALTKSASRAIGTVAMAADLFKVLKPRVRVDASASK</sequence>
<dbReference type="PANTHER" id="PTHR11439:SF470">
    <property type="entry name" value="CYSTEINE-RICH RLK (RECEPTOR-LIKE PROTEIN KINASE) 8"/>
    <property type="match status" value="1"/>
</dbReference>
<dbReference type="SMART" id="SM00343">
    <property type="entry name" value="ZnF_C2HC"/>
    <property type="match status" value="2"/>
</dbReference>
<feature type="compositionally biased region" description="Low complexity" evidence="3">
    <location>
        <begin position="669"/>
        <end position="685"/>
    </location>
</feature>
<dbReference type="InterPro" id="IPR036875">
    <property type="entry name" value="Znf_CCHC_sf"/>
</dbReference>
<feature type="compositionally biased region" description="Low complexity" evidence="3">
    <location>
        <begin position="225"/>
        <end position="240"/>
    </location>
</feature>
<name>A0ABN9VDA5_9DINO</name>
<keyword evidence="6" id="KW-1185">Reference proteome</keyword>
<feature type="region of interest" description="Disordered" evidence="3">
    <location>
        <begin position="659"/>
        <end position="694"/>
    </location>
</feature>
<evidence type="ECO:0000313" key="6">
    <source>
        <dbReference type="Proteomes" id="UP001189429"/>
    </source>
</evidence>
<dbReference type="Gene3D" id="4.10.60.10">
    <property type="entry name" value="Zinc finger, CCHC-type"/>
    <property type="match status" value="1"/>
</dbReference>
<dbReference type="SUPFAM" id="SSF57756">
    <property type="entry name" value="Retrovirus zinc finger-like domains"/>
    <property type="match status" value="1"/>
</dbReference>
<accession>A0ABN9VDA5</accession>